<evidence type="ECO:0000313" key="9">
    <source>
        <dbReference type="Proteomes" id="UP000886857"/>
    </source>
</evidence>
<evidence type="ECO:0000259" key="6">
    <source>
        <dbReference type="Pfam" id="PF00501"/>
    </source>
</evidence>
<dbReference type="InterPro" id="IPR045851">
    <property type="entry name" value="AMP-bd_C_sf"/>
</dbReference>
<evidence type="ECO:0000313" key="8">
    <source>
        <dbReference type="EMBL" id="HIU99442.1"/>
    </source>
</evidence>
<dbReference type="GO" id="GO:0016405">
    <property type="term" value="F:CoA-ligase activity"/>
    <property type="evidence" value="ECO:0007669"/>
    <property type="project" value="UniProtKB-ARBA"/>
</dbReference>
<dbReference type="SUPFAM" id="SSF56801">
    <property type="entry name" value="Acetyl-CoA synthetase-like"/>
    <property type="match status" value="1"/>
</dbReference>
<keyword evidence="5" id="KW-0472">Membrane</keyword>
<organism evidence="8 9">
    <name type="scientific">Candidatus Limadaptatus stercoripullorum</name>
    <dbReference type="NCBI Taxonomy" id="2840846"/>
    <lineage>
        <taxon>Bacteria</taxon>
        <taxon>Bacillati</taxon>
        <taxon>Bacillota</taxon>
        <taxon>Clostridia</taxon>
        <taxon>Eubacteriales</taxon>
        <taxon>Candidatus Limadaptatus</taxon>
    </lineage>
</organism>
<dbReference type="PANTHER" id="PTHR43605:SF10">
    <property type="entry name" value="ACYL-COA SYNTHETASE MEDIUM CHAIN FAMILY MEMBER 3"/>
    <property type="match status" value="1"/>
</dbReference>
<evidence type="ECO:0000256" key="4">
    <source>
        <dbReference type="ARBA" id="ARBA00022840"/>
    </source>
</evidence>
<feature type="domain" description="AMP-dependent synthetase/ligase" evidence="6">
    <location>
        <begin position="37"/>
        <end position="393"/>
    </location>
</feature>
<dbReference type="InterPro" id="IPR051087">
    <property type="entry name" value="Mitochondrial_ACSM"/>
</dbReference>
<evidence type="ECO:0000256" key="3">
    <source>
        <dbReference type="ARBA" id="ARBA00022741"/>
    </source>
</evidence>
<reference evidence="8" key="2">
    <citation type="journal article" date="2021" name="PeerJ">
        <title>Extensive microbial diversity within the chicken gut microbiome revealed by metagenomics and culture.</title>
        <authorList>
            <person name="Gilroy R."/>
            <person name="Ravi A."/>
            <person name="Getino M."/>
            <person name="Pursley I."/>
            <person name="Horton D.L."/>
            <person name="Alikhan N.F."/>
            <person name="Baker D."/>
            <person name="Gharbi K."/>
            <person name="Hall N."/>
            <person name="Watson M."/>
            <person name="Adriaenssens E.M."/>
            <person name="Foster-Nyarko E."/>
            <person name="Jarju S."/>
            <person name="Secka A."/>
            <person name="Antonio M."/>
            <person name="Oren A."/>
            <person name="Chaudhuri R.R."/>
            <person name="La Ragione R."/>
            <person name="Hildebrand F."/>
            <person name="Pallen M.J."/>
        </authorList>
    </citation>
    <scope>NUCLEOTIDE SEQUENCE</scope>
    <source>
        <strain evidence="8">10406</strain>
    </source>
</reference>
<dbReference type="GO" id="GO:0006637">
    <property type="term" value="P:acyl-CoA metabolic process"/>
    <property type="evidence" value="ECO:0007669"/>
    <property type="project" value="TreeGrafter"/>
</dbReference>
<dbReference type="InterPro" id="IPR025110">
    <property type="entry name" value="AMP-bd_C"/>
</dbReference>
<accession>A0A9D1NAB6</accession>
<dbReference type="EMBL" id="DVOE01000093">
    <property type="protein sequence ID" value="HIU99442.1"/>
    <property type="molecule type" value="Genomic_DNA"/>
</dbReference>
<gene>
    <name evidence="8" type="ORF">IAC73_06335</name>
</gene>
<keyword evidence="2" id="KW-0436">Ligase</keyword>
<dbReference type="FunFam" id="3.30.300.30:FF:000005">
    <property type="entry name" value="Acyl-coenzyme A synthetase ACSM5, mitochondrial"/>
    <property type="match status" value="1"/>
</dbReference>
<comment type="caution">
    <text evidence="8">The sequence shown here is derived from an EMBL/GenBank/DDBJ whole genome shotgun (WGS) entry which is preliminary data.</text>
</comment>
<dbReference type="InterPro" id="IPR000873">
    <property type="entry name" value="AMP-dep_synth/lig_dom"/>
</dbReference>
<feature type="transmembrane region" description="Helical" evidence="5">
    <location>
        <begin position="97"/>
        <end position="118"/>
    </location>
</feature>
<proteinExistence type="inferred from homology"/>
<protein>
    <submittedName>
        <fullName evidence="8">AMP-binding protein</fullName>
    </submittedName>
</protein>
<evidence type="ECO:0000256" key="2">
    <source>
        <dbReference type="ARBA" id="ARBA00022598"/>
    </source>
</evidence>
<dbReference type="InterPro" id="IPR042099">
    <property type="entry name" value="ANL_N_sf"/>
</dbReference>
<reference evidence="8" key="1">
    <citation type="submission" date="2020-10" db="EMBL/GenBank/DDBJ databases">
        <authorList>
            <person name="Gilroy R."/>
        </authorList>
    </citation>
    <scope>NUCLEOTIDE SEQUENCE</scope>
    <source>
        <strain evidence="8">10406</strain>
    </source>
</reference>
<dbReference type="GO" id="GO:0004321">
    <property type="term" value="F:fatty-acyl-CoA synthase activity"/>
    <property type="evidence" value="ECO:0007669"/>
    <property type="project" value="TreeGrafter"/>
</dbReference>
<comment type="similarity">
    <text evidence="1">Belongs to the ATP-dependent AMP-binding enzyme family.</text>
</comment>
<sequence>MLNKFIDRTDFADYEEFKSIRVTVPENFNFACDVVDEYARLCPEKRALVWCNSVGDEKIVTFGELSALANRTVAFLTDAGINRGDYVMTMLNRRWEYWVVAVACCKLGAVLIPATHLLTAKDIAYRCNSAGVKMLIATAEADVIEHTLHAVDKCETLRECVFTAPVEGHRCFEESIMRFPADDPGLTRPDPRGNMLCYFTSGTTGMPKMVQHDFEYPIGFVFNAYFWQAVEDDGLHFTAAETGWAKCSWGKIYGQWIAGSAVFAYDYHGRFTPTDLLPLIAKYKINTFCVPPTIYRFLVKEDLSGYDFSSLHHCTTAGEALNAEVFRQFYEATGQKIYEGFGQTESCVILANFRFMPPVSGCSGKPCPLYDVRLLDDEENQVRDGEEGEICIRLRPHQIGLVSNYKDDPARTAAARGGTYYHTGDLAKRDENGLYWFVGRKDDIIKSSGYRIGPFEVESALMEHPSVLECAITGAPDPIRGTVVKATIVLAPGYTACDALVKELQNHVKQATAPYKYPRIIEFVKEMPKTVSGKIRRVEIREKDSK</sequence>
<keyword evidence="4" id="KW-0067">ATP-binding</keyword>
<name>A0A9D1NAB6_9FIRM</name>
<keyword evidence="5" id="KW-1133">Transmembrane helix</keyword>
<feature type="domain" description="AMP-binding enzyme C-terminal" evidence="7">
    <location>
        <begin position="456"/>
        <end position="534"/>
    </location>
</feature>
<keyword evidence="3" id="KW-0547">Nucleotide-binding</keyword>
<dbReference type="AlphaFoldDB" id="A0A9D1NAB6"/>
<dbReference type="Pfam" id="PF13193">
    <property type="entry name" value="AMP-binding_C"/>
    <property type="match status" value="1"/>
</dbReference>
<dbReference type="PANTHER" id="PTHR43605">
    <property type="entry name" value="ACYL-COENZYME A SYNTHETASE"/>
    <property type="match status" value="1"/>
</dbReference>
<dbReference type="Proteomes" id="UP000886857">
    <property type="component" value="Unassembled WGS sequence"/>
</dbReference>
<dbReference type="GO" id="GO:0015645">
    <property type="term" value="F:fatty acid ligase activity"/>
    <property type="evidence" value="ECO:0007669"/>
    <property type="project" value="TreeGrafter"/>
</dbReference>
<evidence type="ECO:0000256" key="1">
    <source>
        <dbReference type="ARBA" id="ARBA00006432"/>
    </source>
</evidence>
<keyword evidence="5" id="KW-0812">Transmembrane</keyword>
<evidence type="ECO:0000256" key="5">
    <source>
        <dbReference type="SAM" id="Phobius"/>
    </source>
</evidence>
<evidence type="ECO:0000259" key="7">
    <source>
        <dbReference type="Pfam" id="PF13193"/>
    </source>
</evidence>
<dbReference type="GO" id="GO:0005524">
    <property type="term" value="F:ATP binding"/>
    <property type="evidence" value="ECO:0007669"/>
    <property type="project" value="UniProtKB-KW"/>
</dbReference>
<dbReference type="Pfam" id="PF00501">
    <property type="entry name" value="AMP-binding"/>
    <property type="match status" value="1"/>
</dbReference>
<dbReference type="GO" id="GO:0006633">
    <property type="term" value="P:fatty acid biosynthetic process"/>
    <property type="evidence" value="ECO:0007669"/>
    <property type="project" value="TreeGrafter"/>
</dbReference>
<dbReference type="Gene3D" id="3.40.50.12780">
    <property type="entry name" value="N-terminal domain of ligase-like"/>
    <property type="match status" value="1"/>
</dbReference>
<dbReference type="Gene3D" id="3.30.300.30">
    <property type="match status" value="1"/>
</dbReference>